<feature type="region of interest" description="Disordered" evidence="11">
    <location>
        <begin position="95"/>
        <end position="122"/>
    </location>
</feature>
<evidence type="ECO:0000313" key="12">
    <source>
        <dbReference type="EMBL" id="WRT63535.1"/>
    </source>
</evidence>
<sequence>MSQSDLSFPLLSLLSKERAVYGLRNGDHERYRRHCANKIHRLRQVTGQTCGKGKTYKSPPKLDTDSVKDVRDLQLLLFSAERALAHSHSIKSELTRIKSKNTNTTTSTSKSKTSPNSSPSALKKDQLSWLRKSLKISTSLFDLINALSSIPDKVDGDNDKNEQSKMIINQKTKSEMTIYQLTIRSELFFEKGDFGSCLSDLAVRRKILSLLNQGSKNSYDEALSNEYIDSHDSLIRYCAYKLGRNDSHDISGVMKDLESGNGNGDDKDGDEDVLEAALPGLKDVLENLKNELGNEEIEKDKKKLNDISFSNEKIEFRNAELVKIMTKVQDVLYRFENKKGKGMRGWDRVLSVLGEAEGIARKLKDDHEASGSSTSLRSNEITKSLNLAHDYIIHLLLSHRIKRDLSLIDNLSATLSTCLPTNVGDLKIKGGKVKTEEIVKGLGGIIKLLDTVLQSLRGISELTIVQEKEGVRIGVQGLENYYHALRCYYLARLHCLHPNSSYPSSVALLEKAKTSIDNSVHDLTNPIIPLEEEIISISKETIETLKEDIEILDVASKKGLFSQNIEKPVFFDMAFNYIDIPFDELEVLSGKKEKSTLTSNSTSTSTQTGAQVIESANTVKDKAVEGIKKLTRETRETTPFVERHSNDDDEDTSSANQAQGQKKGWLGGWFGKK</sequence>
<evidence type="ECO:0000256" key="9">
    <source>
        <dbReference type="ARBA" id="ARBA00029498"/>
    </source>
</evidence>
<evidence type="ECO:0000256" key="3">
    <source>
        <dbReference type="ARBA" id="ARBA00009352"/>
    </source>
</evidence>
<comment type="similarity">
    <text evidence="3">Belongs to the SRP68 family.</text>
</comment>
<keyword evidence="8" id="KW-0687">Ribonucleoprotein</keyword>
<dbReference type="CDD" id="cd15481">
    <property type="entry name" value="SRP68-RBD"/>
    <property type="match status" value="1"/>
</dbReference>
<evidence type="ECO:0000256" key="11">
    <source>
        <dbReference type="SAM" id="MobiDB-lite"/>
    </source>
</evidence>
<organism evidence="12 13">
    <name type="scientific">Kwoniella shivajii</name>
    <dbReference type="NCBI Taxonomy" id="564305"/>
    <lineage>
        <taxon>Eukaryota</taxon>
        <taxon>Fungi</taxon>
        <taxon>Dikarya</taxon>
        <taxon>Basidiomycota</taxon>
        <taxon>Agaricomycotina</taxon>
        <taxon>Tremellomycetes</taxon>
        <taxon>Tremellales</taxon>
        <taxon>Cryptococcaceae</taxon>
        <taxon>Kwoniella</taxon>
    </lineage>
</organism>
<proteinExistence type="inferred from homology"/>
<dbReference type="InterPro" id="IPR038253">
    <property type="entry name" value="SRP68_N_sf"/>
</dbReference>
<reference evidence="12 13" key="1">
    <citation type="submission" date="2024-01" db="EMBL/GenBank/DDBJ databases">
        <title>Comparative genomics of Cryptococcus and Kwoniella reveals pathogenesis evolution and contrasting modes of karyotype evolution via chromosome fusion or intercentromeric recombination.</title>
        <authorList>
            <person name="Coelho M.A."/>
            <person name="David-Palma M."/>
            <person name="Shea T."/>
            <person name="Bowers K."/>
            <person name="McGinley-Smith S."/>
            <person name="Mohammad A.W."/>
            <person name="Gnirke A."/>
            <person name="Yurkov A.M."/>
            <person name="Nowrousian M."/>
            <person name="Sun S."/>
            <person name="Cuomo C.A."/>
            <person name="Heitman J."/>
        </authorList>
    </citation>
    <scope>NUCLEOTIDE SEQUENCE [LARGE SCALE GENOMIC DNA]</scope>
    <source>
        <strain evidence="12">CBS 11374</strain>
    </source>
</reference>
<accession>A0ABZ1CP60</accession>
<feature type="coiled-coil region" evidence="10">
    <location>
        <begin position="271"/>
        <end position="305"/>
    </location>
</feature>
<dbReference type="PANTHER" id="PTHR12860">
    <property type="entry name" value="SIGNAL RECOGNITION PARTICLE 68 KDA PROTEIN"/>
    <property type="match status" value="1"/>
</dbReference>
<keyword evidence="7" id="KW-0539">Nucleus</keyword>
<dbReference type="Proteomes" id="UP001329825">
    <property type="component" value="Chromosome 1"/>
</dbReference>
<feature type="compositionally biased region" description="Low complexity" evidence="11">
    <location>
        <begin position="100"/>
        <end position="120"/>
    </location>
</feature>
<evidence type="ECO:0000313" key="13">
    <source>
        <dbReference type="Proteomes" id="UP001329825"/>
    </source>
</evidence>
<keyword evidence="10" id="KW-0175">Coiled coil</keyword>
<feature type="compositionally biased region" description="Basic and acidic residues" evidence="11">
    <location>
        <begin position="631"/>
        <end position="646"/>
    </location>
</feature>
<evidence type="ECO:0000256" key="6">
    <source>
        <dbReference type="ARBA" id="ARBA00023135"/>
    </source>
</evidence>
<evidence type="ECO:0000256" key="10">
    <source>
        <dbReference type="SAM" id="Coils"/>
    </source>
</evidence>
<comment type="subcellular location">
    <subcellularLocation>
        <location evidence="1">Cytoplasm</location>
    </subcellularLocation>
    <subcellularLocation>
        <location evidence="2">Nucleus</location>
        <location evidence="2">Nucleolus</location>
    </subcellularLocation>
</comment>
<keyword evidence="13" id="KW-1185">Reference proteome</keyword>
<dbReference type="PANTHER" id="PTHR12860:SF0">
    <property type="entry name" value="SIGNAL RECOGNITION PARTICLE SUBUNIT SRP68"/>
    <property type="match status" value="1"/>
</dbReference>
<dbReference type="EMBL" id="CP141881">
    <property type="protein sequence ID" value="WRT63535.1"/>
    <property type="molecule type" value="Genomic_DNA"/>
</dbReference>
<dbReference type="InterPro" id="IPR026258">
    <property type="entry name" value="SRP68"/>
</dbReference>
<dbReference type="GeneID" id="87952571"/>
<dbReference type="Gene3D" id="1.10.3450.40">
    <property type="entry name" value="Signal recognition particle, SRP68 subunit, RNA-binding domain"/>
    <property type="match status" value="1"/>
</dbReference>
<keyword evidence="4" id="KW-0963">Cytoplasm</keyword>
<evidence type="ECO:0000256" key="7">
    <source>
        <dbReference type="ARBA" id="ARBA00023242"/>
    </source>
</evidence>
<evidence type="ECO:0000256" key="8">
    <source>
        <dbReference type="ARBA" id="ARBA00023274"/>
    </source>
</evidence>
<dbReference type="Pfam" id="PF16969">
    <property type="entry name" value="SRP68"/>
    <property type="match status" value="1"/>
</dbReference>
<evidence type="ECO:0000256" key="4">
    <source>
        <dbReference type="ARBA" id="ARBA00022490"/>
    </source>
</evidence>
<dbReference type="InterPro" id="IPR034652">
    <property type="entry name" value="SRP68-RBD"/>
</dbReference>
<evidence type="ECO:0000256" key="2">
    <source>
        <dbReference type="ARBA" id="ARBA00004604"/>
    </source>
</evidence>
<keyword evidence="5" id="KW-0694">RNA-binding</keyword>
<keyword evidence="6" id="KW-0733">Signal recognition particle</keyword>
<name>A0ABZ1CP60_9TREE</name>
<protein>
    <recommendedName>
        <fullName evidence="9">Signal recognition particle subunit SRP68</fullName>
    </recommendedName>
</protein>
<evidence type="ECO:0000256" key="1">
    <source>
        <dbReference type="ARBA" id="ARBA00004496"/>
    </source>
</evidence>
<gene>
    <name evidence="12" type="ORF">IL334_000440</name>
</gene>
<feature type="region of interest" description="Disordered" evidence="11">
    <location>
        <begin position="631"/>
        <end position="673"/>
    </location>
</feature>
<dbReference type="RefSeq" id="XP_062788275.1">
    <property type="nucleotide sequence ID" value="XM_062932224.1"/>
</dbReference>
<evidence type="ECO:0000256" key="5">
    <source>
        <dbReference type="ARBA" id="ARBA00022884"/>
    </source>
</evidence>